<accession>A0A2S8FEU8</accession>
<dbReference type="Gene3D" id="3.40.50.1820">
    <property type="entry name" value="alpha/beta hydrolase"/>
    <property type="match status" value="1"/>
</dbReference>
<evidence type="ECO:0000313" key="2">
    <source>
        <dbReference type="EMBL" id="PQO30610.1"/>
    </source>
</evidence>
<protein>
    <recommendedName>
        <fullName evidence="1">GPI inositol-deacylase PGAP1-like alpha/beta domain-containing protein</fullName>
    </recommendedName>
</protein>
<dbReference type="SUPFAM" id="SSF53474">
    <property type="entry name" value="alpha/beta-Hydrolases"/>
    <property type="match status" value="1"/>
</dbReference>
<comment type="caution">
    <text evidence="2">The sequence shown here is derived from an EMBL/GenBank/DDBJ whole genome shotgun (WGS) entry which is preliminary data.</text>
</comment>
<dbReference type="AlphaFoldDB" id="A0A2S8FEU8"/>
<organism evidence="2 3">
    <name type="scientific">Blastopirellula marina</name>
    <dbReference type="NCBI Taxonomy" id="124"/>
    <lineage>
        <taxon>Bacteria</taxon>
        <taxon>Pseudomonadati</taxon>
        <taxon>Planctomycetota</taxon>
        <taxon>Planctomycetia</taxon>
        <taxon>Pirellulales</taxon>
        <taxon>Pirellulaceae</taxon>
        <taxon>Blastopirellula</taxon>
    </lineage>
</organism>
<evidence type="ECO:0000313" key="3">
    <source>
        <dbReference type="Proteomes" id="UP000240009"/>
    </source>
</evidence>
<name>A0A2S8FEU8_9BACT</name>
<dbReference type="PANTHER" id="PTHR37946:SF1">
    <property type="entry name" value="SLL1969 PROTEIN"/>
    <property type="match status" value="1"/>
</dbReference>
<dbReference type="InterPro" id="IPR012908">
    <property type="entry name" value="PGAP1-ab_dom-like"/>
</dbReference>
<reference evidence="2 3" key="1">
    <citation type="submission" date="2018-02" db="EMBL/GenBank/DDBJ databases">
        <title>Comparative genomes isolates from brazilian mangrove.</title>
        <authorList>
            <person name="Araujo J.E."/>
            <person name="Taketani R.G."/>
            <person name="Silva M.C.P."/>
            <person name="Loureco M.V."/>
            <person name="Andreote F.D."/>
        </authorList>
    </citation>
    <scope>NUCLEOTIDE SEQUENCE [LARGE SCALE GENOMIC DNA]</scope>
    <source>
        <strain evidence="2 3">HEX-2 MGV</strain>
    </source>
</reference>
<dbReference type="EMBL" id="PUIA01000038">
    <property type="protein sequence ID" value="PQO30610.1"/>
    <property type="molecule type" value="Genomic_DNA"/>
</dbReference>
<dbReference type="Proteomes" id="UP000240009">
    <property type="component" value="Unassembled WGS sequence"/>
</dbReference>
<dbReference type="GO" id="GO:0016788">
    <property type="term" value="F:hydrolase activity, acting on ester bonds"/>
    <property type="evidence" value="ECO:0007669"/>
    <property type="project" value="InterPro"/>
</dbReference>
<dbReference type="PANTHER" id="PTHR37946">
    <property type="entry name" value="SLL1969 PROTEIN"/>
    <property type="match status" value="1"/>
</dbReference>
<dbReference type="Pfam" id="PF07819">
    <property type="entry name" value="PGAP1"/>
    <property type="match status" value="1"/>
</dbReference>
<dbReference type="InterPro" id="IPR029058">
    <property type="entry name" value="AB_hydrolase_fold"/>
</dbReference>
<sequence>MTCHGALPHPTMQEANLVVRWKPTFAALCAAILLIQFASGCALSRKGRWRDPQMVAPCPEANPKSQYPFGIWWHPCDVTAIDSPDLSSPELVELAPKVANQFVQLCAFEEDIEAPEAYEEVSTNLGEAVVGRPLHRSSNMPNLLNHGGERIETPRARAIAPEGIGTKIINEPMNLGPEFFQSELGEGEVLYMPELQGIQGMPGFVEQAIPETESADIQLRQAESYYAMAVDADKQLDESAMNMYLDAAIAAYRYMQTVPPQPKTTKGTERAWQVYHSSIARLMFIADKSGYIDKQCGIKLPVNGGYKIVQFEYVNFQRTADDFDRWHIVGDYQSKFLLTKHRSPGLGVPMVCIRERKPADKWYPEEVPFAVTGILRPEAEMNLYDATVEAAIPSGTHVEQVVAKLELYDPRTSGDVEFNCRQVPLAKDTTAPYAYLLSETRGDSKLKAMHPYKDMTNQGLFILEPHRKGKIPVIFVHGLLSAPYTWAGIANEIDSNPDLAARYEAWAFHYPTGAPFMESAAVLRDQLNQIITEMDPSGFDRDLRNIVLVGHSMGGLIAKLQVTDSGNTLWEHVAFQPLSSLDAPPQMQHYLRDQFYFTHSPNVGRVIFIGTPHQGTTHLSAKTGHVSSTFVHEDPCLKDAHKQLIEDNPAAFRKEFRHRVPISLDLISPKSLLLTGIYRLPIQPDIPTHTILGSGWWSPHDGQSDSVVPVSSARLPGVQTEIMVNSLHTHLNRNAGTVCEVLRILRVHGTRPAFASQNGTIR</sequence>
<evidence type="ECO:0000259" key="1">
    <source>
        <dbReference type="Pfam" id="PF07819"/>
    </source>
</evidence>
<gene>
    <name evidence="2" type="ORF">C5Y96_14165</name>
</gene>
<feature type="domain" description="GPI inositol-deacylase PGAP1-like alpha/beta" evidence="1">
    <location>
        <begin position="470"/>
        <end position="618"/>
    </location>
</feature>
<proteinExistence type="predicted"/>